<keyword evidence="3 6" id="KW-0812">Transmembrane</keyword>
<dbReference type="PANTHER" id="PTHR12483:SF73">
    <property type="entry name" value="COPPER TRANSPORT PROTEIN CTR3"/>
    <property type="match status" value="1"/>
</dbReference>
<accession>A0A9P3Q164</accession>
<evidence type="ECO:0000256" key="6">
    <source>
        <dbReference type="RuleBase" id="RU367022"/>
    </source>
</evidence>
<feature type="transmembrane region" description="Helical" evidence="6">
    <location>
        <begin position="41"/>
        <end position="61"/>
    </location>
</feature>
<evidence type="ECO:0000313" key="8">
    <source>
        <dbReference type="Proteomes" id="UP001063166"/>
    </source>
</evidence>
<comment type="caution">
    <text evidence="7">The sequence shown here is derived from an EMBL/GenBank/DDBJ whole genome shotgun (WGS) entry which is preliminary data.</text>
</comment>
<keyword evidence="6" id="KW-0813">Transport</keyword>
<evidence type="ECO:0000313" key="7">
    <source>
        <dbReference type="EMBL" id="GLB45179.1"/>
    </source>
</evidence>
<dbReference type="Pfam" id="PF04145">
    <property type="entry name" value="Ctr"/>
    <property type="match status" value="1"/>
</dbReference>
<dbReference type="OrthoDB" id="161814at2759"/>
<dbReference type="GO" id="GO:0016020">
    <property type="term" value="C:membrane"/>
    <property type="evidence" value="ECO:0007669"/>
    <property type="project" value="UniProtKB-SubCell"/>
</dbReference>
<keyword evidence="8" id="KW-1185">Reference proteome</keyword>
<evidence type="ECO:0000256" key="5">
    <source>
        <dbReference type="ARBA" id="ARBA00023136"/>
    </source>
</evidence>
<dbReference type="AlphaFoldDB" id="A0A9P3Q164"/>
<keyword evidence="6" id="KW-0186">Copper</keyword>
<name>A0A9P3Q164_LYOSH</name>
<comment type="subcellular location">
    <subcellularLocation>
        <location evidence="1 6">Membrane</location>
        <topology evidence="1 6">Multi-pass membrane protein</topology>
    </subcellularLocation>
</comment>
<dbReference type="GO" id="GO:0005375">
    <property type="term" value="F:copper ion transmembrane transporter activity"/>
    <property type="evidence" value="ECO:0007669"/>
    <property type="project" value="UniProtKB-UniRule"/>
</dbReference>
<evidence type="ECO:0000256" key="3">
    <source>
        <dbReference type="ARBA" id="ARBA00022692"/>
    </source>
</evidence>
<evidence type="ECO:0000256" key="1">
    <source>
        <dbReference type="ARBA" id="ARBA00004141"/>
    </source>
</evidence>
<dbReference type="PANTHER" id="PTHR12483">
    <property type="entry name" value="SOLUTE CARRIER FAMILY 31 COPPER TRANSPORTERS"/>
    <property type="match status" value="1"/>
</dbReference>
<protein>
    <recommendedName>
        <fullName evidence="6">Copper transport protein</fullName>
    </recommendedName>
</protein>
<gene>
    <name evidence="7" type="primary">ctr4</name>
    <name evidence="7" type="ORF">LshimejAT787_2000840</name>
</gene>
<keyword evidence="6" id="KW-0187">Copper transport</keyword>
<proteinExistence type="inferred from homology"/>
<reference evidence="7" key="1">
    <citation type="submission" date="2022-07" db="EMBL/GenBank/DDBJ databases">
        <title>The genome of Lyophyllum shimeji provides insight into the initial evolution of ectomycorrhizal fungal genome.</title>
        <authorList>
            <person name="Kobayashi Y."/>
            <person name="Shibata T."/>
            <person name="Hirakawa H."/>
            <person name="Shigenobu S."/>
            <person name="Nishiyama T."/>
            <person name="Yamada A."/>
            <person name="Hasebe M."/>
            <person name="Kawaguchi M."/>
        </authorList>
    </citation>
    <scope>NUCLEOTIDE SEQUENCE</scope>
    <source>
        <strain evidence="7">AT787</strain>
    </source>
</reference>
<sequence length="179" mass="19951">MDMSHGNSTMPAEHACKISMLWNWHTIDACFLSEQWHIRSVGGYVGTIIGVFMLVVVLELFRRLGREYDRKIVRDHARSISVSTGSARDDASINKLSDGGEPRRAAVTPFRPTVAQQAVRSAFYFVQFSAGYILMLLAMYYNGGLILAIFFGSYVGFFVSSWDTVGELTTPEARGQCCC</sequence>
<organism evidence="7 8">
    <name type="scientific">Lyophyllum shimeji</name>
    <name type="common">Hon-shimeji</name>
    <name type="synonym">Tricholoma shimeji</name>
    <dbReference type="NCBI Taxonomy" id="47721"/>
    <lineage>
        <taxon>Eukaryota</taxon>
        <taxon>Fungi</taxon>
        <taxon>Dikarya</taxon>
        <taxon>Basidiomycota</taxon>
        <taxon>Agaricomycotina</taxon>
        <taxon>Agaricomycetes</taxon>
        <taxon>Agaricomycetidae</taxon>
        <taxon>Agaricales</taxon>
        <taxon>Tricholomatineae</taxon>
        <taxon>Lyophyllaceae</taxon>
        <taxon>Lyophyllum</taxon>
    </lineage>
</organism>
<dbReference type="EMBL" id="BRPK01000020">
    <property type="protein sequence ID" value="GLB45179.1"/>
    <property type="molecule type" value="Genomic_DNA"/>
</dbReference>
<keyword evidence="4 6" id="KW-1133">Transmembrane helix</keyword>
<evidence type="ECO:0000256" key="2">
    <source>
        <dbReference type="ARBA" id="ARBA00006921"/>
    </source>
</evidence>
<keyword evidence="6" id="KW-0406">Ion transport</keyword>
<evidence type="ECO:0000256" key="4">
    <source>
        <dbReference type="ARBA" id="ARBA00022989"/>
    </source>
</evidence>
<keyword evidence="5 6" id="KW-0472">Membrane</keyword>
<dbReference type="Proteomes" id="UP001063166">
    <property type="component" value="Unassembled WGS sequence"/>
</dbReference>
<comment type="similarity">
    <text evidence="2 6">Belongs to the copper transporter (Ctr) (TC 1.A.56) family. SLC31A subfamily.</text>
</comment>
<dbReference type="InterPro" id="IPR007274">
    <property type="entry name" value="Cop_transporter"/>
</dbReference>